<gene>
    <name evidence="2" type="ORF">JBS370_LOCUS23388</name>
</gene>
<accession>A0A819KJU3</accession>
<evidence type="ECO:0000313" key="2">
    <source>
        <dbReference type="EMBL" id="CAF3948379.1"/>
    </source>
</evidence>
<reference evidence="2" key="1">
    <citation type="submission" date="2021-02" db="EMBL/GenBank/DDBJ databases">
        <authorList>
            <person name="Nowell W R."/>
        </authorList>
    </citation>
    <scope>NUCLEOTIDE SEQUENCE</scope>
</reference>
<feature type="region of interest" description="Disordered" evidence="1">
    <location>
        <begin position="1"/>
        <end position="24"/>
    </location>
</feature>
<dbReference type="AlphaFoldDB" id="A0A819KJU3"/>
<evidence type="ECO:0000313" key="3">
    <source>
        <dbReference type="Proteomes" id="UP000663836"/>
    </source>
</evidence>
<dbReference type="Proteomes" id="UP000663836">
    <property type="component" value="Unassembled WGS sequence"/>
</dbReference>
<organism evidence="2 3">
    <name type="scientific">Rotaria sordida</name>
    <dbReference type="NCBI Taxonomy" id="392033"/>
    <lineage>
        <taxon>Eukaryota</taxon>
        <taxon>Metazoa</taxon>
        <taxon>Spiralia</taxon>
        <taxon>Gnathifera</taxon>
        <taxon>Rotifera</taxon>
        <taxon>Eurotatoria</taxon>
        <taxon>Bdelloidea</taxon>
        <taxon>Philodinida</taxon>
        <taxon>Philodinidae</taxon>
        <taxon>Rotaria</taxon>
    </lineage>
</organism>
<name>A0A819KJU3_9BILA</name>
<sequence length="24" mass="2551">MASNNPEDPVKTSESNGSLMNSQL</sequence>
<comment type="caution">
    <text evidence="2">The sequence shown here is derived from an EMBL/GenBank/DDBJ whole genome shotgun (WGS) entry which is preliminary data.</text>
</comment>
<evidence type="ECO:0000256" key="1">
    <source>
        <dbReference type="SAM" id="MobiDB-lite"/>
    </source>
</evidence>
<dbReference type="EMBL" id="CAJOBD010003439">
    <property type="protein sequence ID" value="CAF3948379.1"/>
    <property type="molecule type" value="Genomic_DNA"/>
</dbReference>
<feature type="non-terminal residue" evidence="2">
    <location>
        <position position="1"/>
    </location>
</feature>
<proteinExistence type="predicted"/>
<protein>
    <submittedName>
        <fullName evidence="2">Uncharacterized protein</fullName>
    </submittedName>
</protein>